<gene>
    <name evidence="4" type="ORF">SORBI_3010G122800</name>
</gene>
<feature type="region of interest" description="Disordered" evidence="1">
    <location>
        <begin position="397"/>
        <end position="422"/>
    </location>
</feature>
<feature type="region of interest" description="Disordered" evidence="1">
    <location>
        <begin position="1"/>
        <end position="28"/>
    </location>
</feature>
<evidence type="ECO:0000256" key="1">
    <source>
        <dbReference type="SAM" id="MobiDB-lite"/>
    </source>
</evidence>
<feature type="transmembrane region" description="Helical" evidence="2">
    <location>
        <begin position="124"/>
        <end position="145"/>
    </location>
</feature>
<accession>A0A1W0VSK6</accession>
<evidence type="ECO:0000313" key="5">
    <source>
        <dbReference type="Proteomes" id="UP000000768"/>
    </source>
</evidence>
<feature type="transmembrane region" description="Helical" evidence="2">
    <location>
        <begin position="482"/>
        <end position="502"/>
    </location>
</feature>
<feature type="transmembrane region" description="Helical" evidence="2">
    <location>
        <begin position="316"/>
        <end position="334"/>
    </location>
</feature>
<organism evidence="4 5">
    <name type="scientific">Sorghum bicolor</name>
    <name type="common">Sorghum</name>
    <name type="synonym">Sorghum vulgare</name>
    <dbReference type="NCBI Taxonomy" id="4558"/>
    <lineage>
        <taxon>Eukaryota</taxon>
        <taxon>Viridiplantae</taxon>
        <taxon>Streptophyta</taxon>
        <taxon>Embryophyta</taxon>
        <taxon>Tracheophyta</taxon>
        <taxon>Spermatophyta</taxon>
        <taxon>Magnoliopsida</taxon>
        <taxon>Liliopsida</taxon>
        <taxon>Poales</taxon>
        <taxon>Poaceae</taxon>
        <taxon>PACMAD clade</taxon>
        <taxon>Panicoideae</taxon>
        <taxon>Andropogonodae</taxon>
        <taxon>Andropogoneae</taxon>
        <taxon>Sorghinae</taxon>
        <taxon>Sorghum</taxon>
    </lineage>
</organism>
<evidence type="ECO:0000259" key="3">
    <source>
        <dbReference type="Pfam" id="PF13962"/>
    </source>
</evidence>
<dbReference type="GO" id="GO:0016020">
    <property type="term" value="C:membrane"/>
    <property type="evidence" value="ECO:0000318"/>
    <property type="project" value="GO_Central"/>
</dbReference>
<feature type="transmembrane region" description="Helical" evidence="2">
    <location>
        <begin position="736"/>
        <end position="754"/>
    </location>
</feature>
<dbReference type="Proteomes" id="UP000000768">
    <property type="component" value="Chromosome 10"/>
</dbReference>
<dbReference type="PANTHER" id="PTHR24177">
    <property type="entry name" value="CASKIN"/>
    <property type="match status" value="1"/>
</dbReference>
<dbReference type="STRING" id="4558.A0A1W0VSK6"/>
<keyword evidence="5" id="KW-1185">Reference proteome</keyword>
<feature type="compositionally biased region" description="Polar residues" evidence="1">
    <location>
        <begin position="407"/>
        <end position="422"/>
    </location>
</feature>
<dbReference type="Pfam" id="PF13962">
    <property type="entry name" value="PGG"/>
    <property type="match status" value="5"/>
</dbReference>
<feature type="domain" description="PGG" evidence="3">
    <location>
        <begin position="42"/>
        <end position="151"/>
    </location>
</feature>
<feature type="domain" description="PGG" evidence="3">
    <location>
        <begin position="226"/>
        <end position="338"/>
    </location>
</feature>
<feature type="domain" description="PGG" evidence="3">
    <location>
        <begin position="581"/>
        <end position="624"/>
    </location>
</feature>
<feature type="transmembrane region" description="Helical" evidence="2">
    <location>
        <begin position="96"/>
        <end position="117"/>
    </location>
</feature>
<dbReference type="PANTHER" id="PTHR24177:SF394">
    <property type="entry name" value="OS06G0297400 PROTEIN"/>
    <property type="match status" value="1"/>
</dbReference>
<feature type="domain" description="PGG" evidence="3">
    <location>
        <begin position="650"/>
        <end position="759"/>
    </location>
</feature>
<evidence type="ECO:0000256" key="2">
    <source>
        <dbReference type="SAM" id="Phobius"/>
    </source>
</evidence>
<feature type="transmembrane region" description="Helical" evidence="2">
    <location>
        <begin position="434"/>
        <end position="451"/>
    </location>
</feature>
<feature type="domain" description="PGG" evidence="3">
    <location>
        <begin position="427"/>
        <end position="537"/>
    </location>
</feature>
<dbReference type="InParanoid" id="A0A1W0VSK6"/>
<dbReference type="OMA" id="MPCLKMW"/>
<reference evidence="5" key="2">
    <citation type="journal article" date="2018" name="Plant J.">
        <title>The Sorghum bicolor reference genome: improved assembly, gene annotations, a transcriptome atlas, and signatures of genome organization.</title>
        <authorList>
            <person name="McCormick R.F."/>
            <person name="Truong S.K."/>
            <person name="Sreedasyam A."/>
            <person name="Jenkins J."/>
            <person name="Shu S."/>
            <person name="Sims D."/>
            <person name="Kennedy M."/>
            <person name="Amirebrahimi M."/>
            <person name="Weers B.D."/>
            <person name="McKinley B."/>
            <person name="Mattison A."/>
            <person name="Morishige D.T."/>
            <person name="Grimwood J."/>
            <person name="Schmutz J."/>
            <person name="Mullet J.E."/>
        </authorList>
    </citation>
    <scope>NUCLEOTIDE SEQUENCE [LARGE SCALE GENOMIC DNA]</scope>
    <source>
        <strain evidence="5">cv. BTx623</strain>
    </source>
</reference>
<dbReference type="AlphaFoldDB" id="A0A1W0VSK6"/>
<dbReference type="eggNOG" id="KOG0504">
    <property type="taxonomic scope" value="Eukaryota"/>
</dbReference>
<protein>
    <recommendedName>
        <fullName evidence="3">PGG domain-containing protein</fullName>
    </recommendedName>
</protein>
<feature type="transmembrane region" description="Helical" evidence="2">
    <location>
        <begin position="514"/>
        <end position="533"/>
    </location>
</feature>
<feature type="transmembrane region" description="Helical" evidence="2">
    <location>
        <begin position="234"/>
        <end position="252"/>
    </location>
</feature>
<feature type="transmembrane region" description="Helical" evidence="2">
    <location>
        <begin position="545"/>
        <end position="568"/>
    </location>
</feature>
<keyword evidence="2" id="KW-1133">Transmembrane helix</keyword>
<dbReference type="Gramene" id="OQU76269">
    <property type="protein sequence ID" value="OQU76269"/>
    <property type="gene ID" value="SORBI_3010G122800"/>
</dbReference>
<proteinExistence type="predicted"/>
<feature type="transmembrane region" description="Helical" evidence="2">
    <location>
        <begin position="704"/>
        <end position="724"/>
    </location>
</feature>
<name>A0A1W0VSK6_SORBI</name>
<evidence type="ECO:0000313" key="4">
    <source>
        <dbReference type="EMBL" id="OQU76269.1"/>
    </source>
</evidence>
<dbReference type="InterPro" id="IPR026961">
    <property type="entry name" value="PGG_dom"/>
</dbReference>
<dbReference type="EMBL" id="CM000769">
    <property type="protein sequence ID" value="OQU76269.1"/>
    <property type="molecule type" value="Genomic_DNA"/>
</dbReference>
<sequence length="830" mass="92667">MESQQQPTIGHMASKSPEEQHELQEGQAVQNPSALQVQADLLWKLRKYLMLLAILAAAITYQAGLAPPGGFWQDSLNGHIPGDIVLRVSYPKRYYVFFYCNTTAFGASLIVLILLLVRELSRNVVWLGALQFAMVLGLLGLMGAYAAGSCREVRTSVYIWVLLVGIFAYITVHVIFFRHLAPKCLRDIFMNIRKYWKDILATIFRKTQSNEPETPMNDREAHDEGEELERNRSFLLVLATLAATVTYVAGLSPPGGFWPDDDKPNHLAGDPVLRDHYPRRFKAFMVCNATSFAGSLVIIIMLLSNTAVDHVVKSNALRLCVLVSLFGLMGAYAAGSCRDVRTSIYVFSLVGAVLLYLALQWIEPIVTKPECIEKSIGWMRKKKTEVLQKLSSFIVKGSGNPDDGKRTTLSGPNTQHTSNNFSDAKDDIQKLRTYLLLLGILAATVTYQAGLNPPGGFWTDSVDGHIAGDPILETMQPRRYKVFFYCNATAFVASLVIITLLQSQLITVSAMKRHILQTAMILDLFGLMGAYAAGSSRKFSTSLYVFVLVLLVFIYVVIHVLLSLALMTRPRRDDAMENEDEDLEKRRKFLMLLAILAASITYQAGISPPGGFWDDNNGHQAGKFQHLLSSVRQQPSMNHKRSIRTRKKPEHKWRKDLMLIGTLAVTVTYQAGLLPPGGFWPDDQVGHFAGDPILHDTHPSRFKVFFYCNATAFMASMVMVILLLNNTISKYRRSLLAMKTAMVLDLFGLLGAYAAGSCRKFKTSAYVFALVIAVFIYIVIHVLLSFDEVALLVRKKGEKWIPCLKKMWAPIETDPLSLQPYAGQLGEMPV</sequence>
<feature type="transmembrane region" description="Helical" evidence="2">
    <location>
        <begin position="340"/>
        <end position="359"/>
    </location>
</feature>
<feature type="transmembrane region" description="Helical" evidence="2">
    <location>
        <begin position="283"/>
        <end position="304"/>
    </location>
</feature>
<feature type="transmembrane region" description="Helical" evidence="2">
    <location>
        <begin position="48"/>
        <end position="66"/>
    </location>
</feature>
<keyword evidence="2" id="KW-0472">Membrane</keyword>
<reference evidence="4 5" key="1">
    <citation type="journal article" date="2009" name="Nature">
        <title>The Sorghum bicolor genome and the diversification of grasses.</title>
        <authorList>
            <person name="Paterson A.H."/>
            <person name="Bowers J.E."/>
            <person name="Bruggmann R."/>
            <person name="Dubchak I."/>
            <person name="Grimwood J."/>
            <person name="Gundlach H."/>
            <person name="Haberer G."/>
            <person name="Hellsten U."/>
            <person name="Mitros T."/>
            <person name="Poliakov A."/>
            <person name="Schmutz J."/>
            <person name="Spannagl M."/>
            <person name="Tang H."/>
            <person name="Wang X."/>
            <person name="Wicker T."/>
            <person name="Bharti A.K."/>
            <person name="Chapman J."/>
            <person name="Feltus F.A."/>
            <person name="Gowik U."/>
            <person name="Grigoriev I.V."/>
            <person name="Lyons E."/>
            <person name="Maher C.A."/>
            <person name="Martis M."/>
            <person name="Narechania A."/>
            <person name="Otillar R.P."/>
            <person name="Penning B.W."/>
            <person name="Salamov A.A."/>
            <person name="Wang Y."/>
            <person name="Zhang L."/>
            <person name="Carpita N.C."/>
            <person name="Freeling M."/>
            <person name="Gingle A.R."/>
            <person name="Hash C.T."/>
            <person name="Keller B."/>
            <person name="Klein P."/>
            <person name="Kresovich S."/>
            <person name="McCann M.C."/>
            <person name="Ming R."/>
            <person name="Peterson D.G."/>
            <person name="Mehboob-ur-Rahman"/>
            <person name="Ware D."/>
            <person name="Westhoff P."/>
            <person name="Mayer K.F."/>
            <person name="Messing J."/>
            <person name="Rokhsar D.S."/>
        </authorList>
    </citation>
    <scope>NUCLEOTIDE SEQUENCE [LARGE SCALE GENOMIC DNA]</scope>
    <source>
        <strain evidence="5">cv. BTx623</strain>
    </source>
</reference>
<keyword evidence="2" id="KW-0812">Transmembrane</keyword>
<feature type="transmembrane region" description="Helical" evidence="2">
    <location>
        <begin position="766"/>
        <end position="786"/>
    </location>
</feature>
<feature type="transmembrane region" description="Helical" evidence="2">
    <location>
        <begin position="157"/>
        <end position="177"/>
    </location>
</feature>